<proteinExistence type="predicted"/>
<reference evidence="1 2" key="1">
    <citation type="submission" date="2020-12" db="EMBL/GenBank/DDBJ databases">
        <title>Sphingomonas sp.</title>
        <authorList>
            <person name="Kim M.K."/>
        </authorList>
    </citation>
    <scope>NUCLEOTIDE SEQUENCE [LARGE SCALE GENOMIC DNA]</scope>
    <source>
        <strain evidence="1 2">BT552</strain>
    </source>
</reference>
<evidence type="ECO:0000313" key="2">
    <source>
        <dbReference type="Proteomes" id="UP000763641"/>
    </source>
</evidence>
<accession>A0ABS2D9J3</accession>
<evidence type="ECO:0000313" key="1">
    <source>
        <dbReference type="EMBL" id="MBM6577595.1"/>
    </source>
</evidence>
<organism evidence="1 2">
    <name type="scientific">Sphingomonas longa</name>
    <dbReference type="NCBI Taxonomy" id="2778730"/>
    <lineage>
        <taxon>Bacteria</taxon>
        <taxon>Pseudomonadati</taxon>
        <taxon>Pseudomonadota</taxon>
        <taxon>Alphaproteobacteria</taxon>
        <taxon>Sphingomonadales</taxon>
        <taxon>Sphingomonadaceae</taxon>
        <taxon>Sphingomonas</taxon>
    </lineage>
</organism>
<sequence length="167" mass="18022">MIASPLTLPNDGVRRAASLDRAHETLMRGAAYLDRHVAPRCDAGVHAPFIGNALGELDRFLNVLVDEVADWIGAPVRPKQRNTANKLSALHRVTGAAVHRRTGHARLSAIGRSREFLKHAGGRDATGAGRMPKAILPLSSAEMTAICRLYSDTARDLHATALALRPR</sequence>
<name>A0ABS2D9J3_9SPHN</name>
<keyword evidence="2" id="KW-1185">Reference proteome</keyword>
<dbReference type="EMBL" id="JAFEMC010000004">
    <property type="protein sequence ID" value="MBM6577595.1"/>
    <property type="molecule type" value="Genomic_DNA"/>
</dbReference>
<dbReference type="Proteomes" id="UP000763641">
    <property type="component" value="Unassembled WGS sequence"/>
</dbReference>
<protein>
    <submittedName>
        <fullName evidence="1">Uncharacterized protein</fullName>
    </submittedName>
</protein>
<dbReference type="RefSeq" id="WP_204199698.1">
    <property type="nucleotide sequence ID" value="NZ_JAFEMC010000004.1"/>
</dbReference>
<comment type="caution">
    <text evidence="1">The sequence shown here is derived from an EMBL/GenBank/DDBJ whole genome shotgun (WGS) entry which is preliminary data.</text>
</comment>
<gene>
    <name evidence="1" type="ORF">ILT43_14530</name>
</gene>